<dbReference type="RefSeq" id="WP_089895550.1">
    <property type="nucleotide sequence ID" value="NZ_FNGV01000021.1"/>
</dbReference>
<dbReference type="InterPro" id="IPR008397">
    <property type="entry name" value="Alginate_lyase_dom"/>
</dbReference>
<dbReference type="PROSITE" id="PS51257">
    <property type="entry name" value="PROKAR_LIPOPROTEIN"/>
    <property type="match status" value="1"/>
</dbReference>
<proteinExistence type="predicted"/>
<evidence type="ECO:0000256" key="2">
    <source>
        <dbReference type="ARBA" id="ARBA00023239"/>
    </source>
</evidence>
<keyword evidence="1 3" id="KW-0732">Signal</keyword>
<feature type="chain" id="PRO_5011478642" evidence="3">
    <location>
        <begin position="21"/>
        <end position="415"/>
    </location>
</feature>
<name>A0A1G9Y960_9FLAO</name>
<dbReference type="AlphaFoldDB" id="A0A1G9Y960"/>
<evidence type="ECO:0000313" key="5">
    <source>
        <dbReference type="EMBL" id="SDN05075.1"/>
    </source>
</evidence>
<dbReference type="Gene3D" id="1.50.10.100">
    <property type="entry name" value="Chondroitin AC/alginate lyase"/>
    <property type="match status" value="1"/>
</dbReference>
<organism evidence="5 6">
    <name type="scientific">Kriegella aquimaris</name>
    <dbReference type="NCBI Taxonomy" id="192904"/>
    <lineage>
        <taxon>Bacteria</taxon>
        <taxon>Pseudomonadati</taxon>
        <taxon>Bacteroidota</taxon>
        <taxon>Flavobacteriia</taxon>
        <taxon>Flavobacteriales</taxon>
        <taxon>Flavobacteriaceae</taxon>
        <taxon>Kriegella</taxon>
    </lineage>
</organism>
<sequence length="415" mass="46614">MLKVGKYRCAFALLVFSVIACFSAPSVQLDTVQLAMVKQKIHEGVASERTLAAYKDLLGNAEQLLTMENPTVMDKSIIPPSGNQHDYLSIGRYWWPNPETKDGLPWIRKDGKTNPETQTDAVDRNRLSDMTNGIKNLSLAYYFSEDERYAQKTISIIKTWFLDEDTLMNPNLEFAQSVPGNPEGRPFGILDGRAIASIIPDAIDMLSTSPNWTADYDLKMTRWLSDYLKWLTESDLGKEEGEQENNHGSWYRFQVASLAHYLGDKPLVKKTVELTQQSLDRQLNSNGGQIHELARTRSFFYSCFNLEALTNIAVFGDEAGMDMWDFESEEGKSLALAINYLTPVIGGQDWAHASLHGADVSYIVPILARMSAHTDANEYSKVLTKAIAILVKKERETGSMNKVLQELSLKTTIGY</sequence>
<dbReference type="EMBL" id="FNGV01000021">
    <property type="protein sequence ID" value="SDN05075.1"/>
    <property type="molecule type" value="Genomic_DNA"/>
</dbReference>
<dbReference type="Proteomes" id="UP000199440">
    <property type="component" value="Unassembled WGS sequence"/>
</dbReference>
<dbReference type="STRING" id="192904.SAMN04488514_12119"/>
<keyword evidence="6" id="KW-1185">Reference proteome</keyword>
<evidence type="ECO:0000259" key="4">
    <source>
        <dbReference type="Pfam" id="PF05426"/>
    </source>
</evidence>
<accession>A0A1G9Y960</accession>
<dbReference type="OrthoDB" id="7210452at2"/>
<dbReference type="Pfam" id="PF05426">
    <property type="entry name" value="Alginate_lyase"/>
    <property type="match status" value="1"/>
</dbReference>
<evidence type="ECO:0000256" key="3">
    <source>
        <dbReference type="SAM" id="SignalP"/>
    </source>
</evidence>
<gene>
    <name evidence="5" type="ORF">SAMN04488514_12119</name>
</gene>
<keyword evidence="2 5" id="KW-0456">Lyase</keyword>
<dbReference type="InterPro" id="IPR008929">
    <property type="entry name" value="Chondroitin_lyas"/>
</dbReference>
<evidence type="ECO:0000256" key="1">
    <source>
        <dbReference type="ARBA" id="ARBA00022729"/>
    </source>
</evidence>
<dbReference type="SUPFAM" id="SSF48230">
    <property type="entry name" value="Chondroitin AC/alginate lyase"/>
    <property type="match status" value="1"/>
</dbReference>
<dbReference type="GO" id="GO:0042597">
    <property type="term" value="C:periplasmic space"/>
    <property type="evidence" value="ECO:0007669"/>
    <property type="project" value="InterPro"/>
</dbReference>
<evidence type="ECO:0000313" key="6">
    <source>
        <dbReference type="Proteomes" id="UP000199440"/>
    </source>
</evidence>
<feature type="signal peptide" evidence="3">
    <location>
        <begin position="1"/>
        <end position="20"/>
    </location>
</feature>
<reference evidence="5 6" key="1">
    <citation type="submission" date="2016-10" db="EMBL/GenBank/DDBJ databases">
        <authorList>
            <person name="de Groot N.N."/>
        </authorList>
    </citation>
    <scope>NUCLEOTIDE SEQUENCE [LARGE SCALE GENOMIC DNA]</scope>
    <source>
        <strain evidence="5 6">DSM 19886</strain>
    </source>
</reference>
<feature type="domain" description="Alginate lyase" evidence="4">
    <location>
        <begin position="72"/>
        <end position="349"/>
    </location>
</feature>
<dbReference type="GO" id="GO:0016829">
    <property type="term" value="F:lyase activity"/>
    <property type="evidence" value="ECO:0007669"/>
    <property type="project" value="UniProtKB-KW"/>
</dbReference>
<protein>
    <submittedName>
        <fullName evidence="5">Alginate lyase</fullName>
    </submittedName>
</protein>